<dbReference type="GO" id="GO:0004386">
    <property type="term" value="F:helicase activity"/>
    <property type="evidence" value="ECO:0007669"/>
    <property type="project" value="UniProtKB-KW"/>
</dbReference>
<keyword evidence="1" id="KW-0547">Nucleotide-binding</keyword>
<proteinExistence type="predicted"/>
<reference evidence="1" key="1">
    <citation type="submission" date="2020-08" db="EMBL/GenBank/DDBJ databases">
        <title>Multicomponent nature underlies the extraordinary mechanical properties of spider dragline silk.</title>
        <authorList>
            <person name="Kono N."/>
            <person name="Nakamura H."/>
            <person name="Mori M."/>
            <person name="Yoshida Y."/>
            <person name="Ohtoshi R."/>
            <person name="Malay A.D."/>
            <person name="Moran D.A.P."/>
            <person name="Tomita M."/>
            <person name="Numata K."/>
            <person name="Arakawa K."/>
        </authorList>
    </citation>
    <scope>NUCLEOTIDE SEQUENCE</scope>
</reference>
<dbReference type="OrthoDB" id="6432845at2759"/>
<protein>
    <submittedName>
        <fullName evidence="1">ATP-dependent DNA helicase</fullName>
    </submittedName>
</protein>
<keyword evidence="1" id="KW-0347">Helicase</keyword>
<dbReference type="AlphaFoldDB" id="A0A8X6X4E5"/>
<dbReference type="Proteomes" id="UP000886998">
    <property type="component" value="Unassembled WGS sequence"/>
</dbReference>
<sequence length="101" mass="11485">MLLNVVKGPTSLESLKSVNGILYPTYQAVCLALGLLEGDNHWCDTLTNASMDNSSCKLRELFAFILIFCNVSNPSELWDKFKDHFMEDYVRDFNGINQMQT</sequence>
<keyword evidence="2" id="KW-1185">Reference proteome</keyword>
<comment type="caution">
    <text evidence="1">The sequence shown here is derived from an EMBL/GenBank/DDBJ whole genome shotgun (WGS) entry which is preliminary data.</text>
</comment>
<organism evidence="1 2">
    <name type="scientific">Trichonephila inaurata madagascariensis</name>
    <dbReference type="NCBI Taxonomy" id="2747483"/>
    <lineage>
        <taxon>Eukaryota</taxon>
        <taxon>Metazoa</taxon>
        <taxon>Ecdysozoa</taxon>
        <taxon>Arthropoda</taxon>
        <taxon>Chelicerata</taxon>
        <taxon>Arachnida</taxon>
        <taxon>Araneae</taxon>
        <taxon>Araneomorphae</taxon>
        <taxon>Entelegynae</taxon>
        <taxon>Araneoidea</taxon>
        <taxon>Nephilidae</taxon>
        <taxon>Trichonephila</taxon>
        <taxon>Trichonephila inaurata</taxon>
    </lineage>
</organism>
<dbReference type="EMBL" id="BMAV01005107">
    <property type="protein sequence ID" value="GFY45891.1"/>
    <property type="molecule type" value="Genomic_DNA"/>
</dbReference>
<gene>
    <name evidence="1" type="primary">pif1</name>
    <name evidence="1" type="ORF">TNIN_320001</name>
</gene>
<evidence type="ECO:0000313" key="2">
    <source>
        <dbReference type="Proteomes" id="UP000886998"/>
    </source>
</evidence>
<name>A0A8X6X4E5_9ARAC</name>
<keyword evidence="1" id="KW-0378">Hydrolase</keyword>
<accession>A0A8X6X4E5</accession>
<evidence type="ECO:0000313" key="1">
    <source>
        <dbReference type="EMBL" id="GFY45891.1"/>
    </source>
</evidence>
<keyword evidence="1" id="KW-0067">ATP-binding</keyword>